<evidence type="ECO:0000313" key="3">
    <source>
        <dbReference type="Proteomes" id="UP000265341"/>
    </source>
</evidence>
<dbReference type="OrthoDB" id="69505at2"/>
<keyword evidence="1" id="KW-1133">Transmembrane helix</keyword>
<name>A0A399EZH0_9DEIN</name>
<dbReference type="AlphaFoldDB" id="A0A399EZH0"/>
<keyword evidence="3" id="KW-1185">Reference proteome</keyword>
<evidence type="ECO:0000256" key="1">
    <source>
        <dbReference type="SAM" id="Phobius"/>
    </source>
</evidence>
<protein>
    <submittedName>
        <fullName evidence="2">Uncharacterized protein</fullName>
    </submittedName>
</protein>
<feature type="transmembrane region" description="Helical" evidence="1">
    <location>
        <begin position="6"/>
        <end position="24"/>
    </location>
</feature>
<reference evidence="2 3" key="1">
    <citation type="submission" date="2018-08" db="EMBL/GenBank/DDBJ databases">
        <title>Meiothermus roseus NBRC 110900 genome sequencing project.</title>
        <authorList>
            <person name="Da Costa M.S."/>
            <person name="Albuquerque L."/>
            <person name="Raposo P."/>
            <person name="Froufe H.J.C."/>
            <person name="Barroso C.S."/>
            <person name="Egas C."/>
        </authorList>
    </citation>
    <scope>NUCLEOTIDE SEQUENCE [LARGE SCALE GENOMIC DNA]</scope>
    <source>
        <strain evidence="2 3">NBRC 110900</strain>
    </source>
</reference>
<dbReference type="RefSeq" id="WP_147371551.1">
    <property type="nucleotide sequence ID" value="NZ_QWLA01000005.1"/>
</dbReference>
<keyword evidence="1" id="KW-0812">Transmembrane</keyword>
<dbReference type="Proteomes" id="UP000265341">
    <property type="component" value="Unassembled WGS sequence"/>
</dbReference>
<comment type="caution">
    <text evidence="2">The sequence shown here is derived from an EMBL/GenBank/DDBJ whole genome shotgun (WGS) entry which is preliminary data.</text>
</comment>
<keyword evidence="1" id="KW-0472">Membrane</keyword>
<proteinExistence type="predicted"/>
<feature type="transmembrane region" description="Helical" evidence="1">
    <location>
        <begin position="36"/>
        <end position="58"/>
    </location>
</feature>
<evidence type="ECO:0000313" key="2">
    <source>
        <dbReference type="EMBL" id="RIH89153.1"/>
    </source>
</evidence>
<organism evidence="2 3">
    <name type="scientific">Calidithermus roseus</name>
    <dbReference type="NCBI Taxonomy" id="1644118"/>
    <lineage>
        <taxon>Bacteria</taxon>
        <taxon>Thermotogati</taxon>
        <taxon>Deinococcota</taxon>
        <taxon>Deinococci</taxon>
        <taxon>Thermales</taxon>
        <taxon>Thermaceae</taxon>
        <taxon>Calidithermus</taxon>
    </lineage>
</organism>
<gene>
    <name evidence="2" type="ORF">Mrose_00538</name>
</gene>
<sequence length="96" mass="11003">MWMSLAIAGMLYTLGTVLLGHFEIKTPVARRLTKMVVFFGITALLSAWVGNWALVWVLGMMGASLGFHFTWCRLNQIHLLSAEPKERYYRLRGWSL</sequence>
<dbReference type="EMBL" id="QWLA01000005">
    <property type="protein sequence ID" value="RIH89153.1"/>
    <property type="molecule type" value="Genomic_DNA"/>
</dbReference>
<accession>A0A399EZH0</accession>